<evidence type="ECO:0000256" key="5">
    <source>
        <dbReference type="ARBA" id="ARBA00022842"/>
    </source>
</evidence>
<reference evidence="7 8" key="1">
    <citation type="submission" date="2019-03" db="EMBL/GenBank/DDBJ databases">
        <title>Genomic Encyclopedia of Type Strains, Phase IV (KMG-IV): sequencing the most valuable type-strain genomes for metagenomic binning, comparative biology and taxonomic classification.</title>
        <authorList>
            <person name="Goeker M."/>
        </authorList>
    </citation>
    <scope>NUCLEOTIDE SEQUENCE [LARGE SCALE GENOMIC DNA]</scope>
    <source>
        <strain evidence="7 8">DSM 17974</strain>
    </source>
</reference>
<evidence type="ECO:0000256" key="6">
    <source>
        <dbReference type="RuleBase" id="RU004466"/>
    </source>
</evidence>
<comment type="similarity">
    <text evidence="2 6">Belongs to the FPP/GGPP synthase family.</text>
</comment>
<dbReference type="InterPro" id="IPR008949">
    <property type="entry name" value="Isoprenoid_synthase_dom_sf"/>
</dbReference>
<dbReference type="PROSITE" id="PS00723">
    <property type="entry name" value="POLYPRENYL_SYNTHASE_1"/>
    <property type="match status" value="1"/>
</dbReference>
<sequence length="326" mass="36194">MRDEYVDFQQIYEEYRPRLEQVEEILKERARSNQAELTSAGEQLLEAGGKRIRPLFALICGMVGDNASDDVAKIAAALEMTHMATLVHDDVIDQAALRRGRPTVRSAFGNLAAMYTGDYLFARAIQLLAEVDNKEVHQAMAHGIVKMCQGEIEQIQDFYNWSQGYKTYLRRIQRKTALLIALSCGLGALVGGGREHEVHALRRFGYYTGMAFQVIDDVLDFTGSAEVVGKPVGGDLRQGNITLPALLALRNPVLARRLQELVHPGMSVTDATEAIDLIVGSGALDEARRVADWYIAKALSILQAVSRRSVRQQLTTLTLFLADRTF</sequence>
<accession>A0A4R8LSV0</accession>
<evidence type="ECO:0000256" key="3">
    <source>
        <dbReference type="ARBA" id="ARBA00022679"/>
    </source>
</evidence>
<dbReference type="GO" id="GO:0004659">
    <property type="term" value="F:prenyltransferase activity"/>
    <property type="evidence" value="ECO:0007669"/>
    <property type="project" value="InterPro"/>
</dbReference>
<evidence type="ECO:0000256" key="4">
    <source>
        <dbReference type="ARBA" id="ARBA00022723"/>
    </source>
</evidence>
<organism evidence="7 8">
    <name type="scientific">Alicyclobacillus sacchari</name>
    <dbReference type="NCBI Taxonomy" id="392010"/>
    <lineage>
        <taxon>Bacteria</taxon>
        <taxon>Bacillati</taxon>
        <taxon>Bacillota</taxon>
        <taxon>Bacilli</taxon>
        <taxon>Bacillales</taxon>
        <taxon>Alicyclobacillaceae</taxon>
        <taxon>Alicyclobacillus</taxon>
    </lineage>
</organism>
<dbReference type="PANTHER" id="PTHR12001:SF69">
    <property type="entry name" value="ALL TRANS-POLYPRENYL-DIPHOSPHATE SYNTHASE PDSS1"/>
    <property type="match status" value="1"/>
</dbReference>
<dbReference type="InterPro" id="IPR000092">
    <property type="entry name" value="Polyprenyl_synt"/>
</dbReference>
<evidence type="ECO:0000313" key="7">
    <source>
        <dbReference type="EMBL" id="TDY50743.1"/>
    </source>
</evidence>
<dbReference type="AlphaFoldDB" id="A0A4R8LSV0"/>
<dbReference type="Proteomes" id="UP000294581">
    <property type="component" value="Unassembled WGS sequence"/>
</dbReference>
<dbReference type="EMBL" id="SORF01000002">
    <property type="protein sequence ID" value="TDY50743.1"/>
    <property type="molecule type" value="Genomic_DNA"/>
</dbReference>
<dbReference type="SUPFAM" id="SSF48576">
    <property type="entry name" value="Terpenoid synthases"/>
    <property type="match status" value="1"/>
</dbReference>
<evidence type="ECO:0000313" key="8">
    <source>
        <dbReference type="Proteomes" id="UP000294581"/>
    </source>
</evidence>
<dbReference type="InterPro" id="IPR033749">
    <property type="entry name" value="Polyprenyl_synt_CS"/>
</dbReference>
<keyword evidence="5" id="KW-0460">Magnesium</keyword>
<keyword evidence="4" id="KW-0479">Metal-binding</keyword>
<dbReference type="GO" id="GO:0046872">
    <property type="term" value="F:metal ion binding"/>
    <property type="evidence" value="ECO:0007669"/>
    <property type="project" value="UniProtKB-KW"/>
</dbReference>
<keyword evidence="8" id="KW-1185">Reference proteome</keyword>
<dbReference type="PANTHER" id="PTHR12001">
    <property type="entry name" value="GERANYLGERANYL PYROPHOSPHATE SYNTHASE"/>
    <property type="match status" value="1"/>
</dbReference>
<dbReference type="GO" id="GO:0008299">
    <property type="term" value="P:isoprenoid biosynthetic process"/>
    <property type="evidence" value="ECO:0007669"/>
    <property type="project" value="InterPro"/>
</dbReference>
<dbReference type="SFLD" id="SFLDS00005">
    <property type="entry name" value="Isoprenoid_Synthase_Type_I"/>
    <property type="match status" value="1"/>
</dbReference>
<dbReference type="Gene3D" id="1.10.600.10">
    <property type="entry name" value="Farnesyl Diphosphate Synthase"/>
    <property type="match status" value="1"/>
</dbReference>
<keyword evidence="3 6" id="KW-0808">Transferase</keyword>
<gene>
    <name evidence="7" type="ORF">C7445_102303</name>
</gene>
<name>A0A4R8LSV0_9BACL</name>
<dbReference type="CDD" id="cd00685">
    <property type="entry name" value="Trans_IPPS_HT"/>
    <property type="match status" value="1"/>
</dbReference>
<comment type="cofactor">
    <cofactor evidence="1">
        <name>Mg(2+)</name>
        <dbReference type="ChEBI" id="CHEBI:18420"/>
    </cofactor>
</comment>
<comment type="caution">
    <text evidence="7">The sequence shown here is derived from an EMBL/GenBank/DDBJ whole genome shotgun (WGS) entry which is preliminary data.</text>
</comment>
<proteinExistence type="inferred from homology"/>
<dbReference type="Pfam" id="PF00348">
    <property type="entry name" value="polyprenyl_synt"/>
    <property type="match status" value="1"/>
</dbReference>
<evidence type="ECO:0000256" key="1">
    <source>
        <dbReference type="ARBA" id="ARBA00001946"/>
    </source>
</evidence>
<evidence type="ECO:0000256" key="2">
    <source>
        <dbReference type="ARBA" id="ARBA00006706"/>
    </source>
</evidence>
<protein>
    <submittedName>
        <fullName evidence="7">Heptaprenyl diphosphate synthase</fullName>
    </submittedName>
</protein>